<keyword evidence="3" id="KW-1185">Reference proteome</keyword>
<dbReference type="InterPro" id="IPR033464">
    <property type="entry name" value="CSN8_PSD8_EIF3K"/>
</dbReference>
<protein>
    <recommendedName>
        <fullName evidence="1">CSN8/PSMD8/EIF3K domain-containing protein</fullName>
    </recommendedName>
</protein>
<dbReference type="OrthoDB" id="5351233at2759"/>
<organism evidence="2 3">
    <name type="scientific">Trichophyton violaceum</name>
    <dbReference type="NCBI Taxonomy" id="34388"/>
    <lineage>
        <taxon>Eukaryota</taxon>
        <taxon>Fungi</taxon>
        <taxon>Dikarya</taxon>
        <taxon>Ascomycota</taxon>
        <taxon>Pezizomycotina</taxon>
        <taxon>Eurotiomycetes</taxon>
        <taxon>Eurotiomycetidae</taxon>
        <taxon>Onygenales</taxon>
        <taxon>Arthrodermataceae</taxon>
        <taxon>Trichophyton</taxon>
    </lineage>
</organism>
<dbReference type="Proteomes" id="UP000243519">
    <property type="component" value="Unassembled WGS sequence"/>
</dbReference>
<name>A0A178FPU5_TRIVO</name>
<proteinExistence type="predicted"/>
<dbReference type="EMBL" id="LHPN01000001">
    <property type="protein sequence ID" value="OAL74522.1"/>
    <property type="molecule type" value="Genomic_DNA"/>
</dbReference>
<evidence type="ECO:0000259" key="1">
    <source>
        <dbReference type="Pfam" id="PF10075"/>
    </source>
</evidence>
<reference evidence="2 3" key="1">
    <citation type="submission" date="2016-05" db="EMBL/GenBank/DDBJ databases">
        <title>Genome sequencing of Trichophyton violaceum CMCC(F)T3l isolated from hair.</title>
        <authorList>
            <person name="Zhan P."/>
            <person name="Tao Y."/>
            <person name="Liu W."/>
        </authorList>
    </citation>
    <scope>NUCLEOTIDE SEQUENCE [LARGE SCALE GENOMIC DNA]</scope>
    <source>
        <strain evidence="3">CMCC(F)T3l</strain>
    </source>
</reference>
<dbReference type="Pfam" id="PF10075">
    <property type="entry name" value="CSN8_PSD8_EIF3K"/>
    <property type="match status" value="1"/>
</dbReference>
<feature type="domain" description="CSN8/PSMD8/EIF3K" evidence="1">
    <location>
        <begin position="118"/>
        <end position="262"/>
    </location>
</feature>
<accession>A0A178FPU5</accession>
<evidence type="ECO:0000313" key="2">
    <source>
        <dbReference type="EMBL" id="OAL74522.1"/>
    </source>
</evidence>
<evidence type="ECO:0000313" key="3">
    <source>
        <dbReference type="Proteomes" id="UP000243519"/>
    </source>
</evidence>
<sequence>MVLKAATQATGDLHAALTAILIVPRPHDVGSYITDDRIICGLQATTTSSILNGHLNFGSLYMLDSDPVTMSSAPSVPERLTEILSASTSPLESLIELEGEINSKYSQDGGASDMEFFSTYYSSYLICLLLDDDFHEARMMFRRLPLTLLEDDTLMKALEKLVRAVGTRDHGTVYEILKTAPWHKLTEPLVQSYTVHYRNKVIDDTSLSYKTVRLPTIVSKLGLEPDSDAMQDTGDDVPSQLIHDLSAKGWTYDSVSRLMHPARPATQPGRQERITLGQITALIGNHGSG</sequence>
<comment type="caution">
    <text evidence="2">The sequence shown here is derived from an EMBL/GenBank/DDBJ whole genome shotgun (WGS) entry which is preliminary data.</text>
</comment>
<dbReference type="AlphaFoldDB" id="A0A178FPU5"/>
<gene>
    <name evidence="2" type="ORF">A7D00_0114</name>
</gene>